<keyword evidence="4 6" id="KW-0964">Secreted</keyword>
<evidence type="ECO:0000256" key="6">
    <source>
        <dbReference type="RuleBase" id="RU367044"/>
    </source>
</evidence>
<dbReference type="InterPro" id="IPR010264">
    <property type="entry name" value="Self-incomp_S1"/>
</dbReference>
<comment type="similarity">
    <text evidence="2 6">Belongs to the plant self-incompatibility (S1) protein family.</text>
</comment>
<dbReference type="Pfam" id="PF05938">
    <property type="entry name" value="Self-incomp_S1"/>
    <property type="match status" value="1"/>
</dbReference>
<dbReference type="InParanoid" id="A0A6P9EEV9"/>
<dbReference type="KEGG" id="jre:118348457"/>
<dbReference type="GO" id="GO:0060320">
    <property type="term" value="P:rejection of self pollen"/>
    <property type="evidence" value="ECO:0007669"/>
    <property type="project" value="UniProtKB-KW"/>
</dbReference>
<dbReference type="PANTHER" id="PTHR31232:SF43">
    <property type="entry name" value="S-PROTEIN HOMOLOG 29-RELATED"/>
    <property type="match status" value="1"/>
</dbReference>
<evidence type="ECO:0000256" key="2">
    <source>
        <dbReference type="ARBA" id="ARBA00005581"/>
    </source>
</evidence>
<protein>
    <recommendedName>
        <fullName evidence="6">S-protein homolog</fullName>
    </recommendedName>
</protein>
<keyword evidence="5" id="KW-0732">Signal</keyword>
<sequence length="152" mass="18303">MKYYMRSSSSSSSSKVHHVLLLMLQLVFFVTTFDMVAGLDQVHVRISNELDMGIDLKLHCKSRDNDLGEHLLHYNNSYYEFSFRPTYFGSTLFYCSFRWNTDGCAKLYWFDIYDYHRDGSRCTECYWKARLNNLCMLNHDHNQYDLCYSWHY</sequence>
<evidence type="ECO:0000256" key="3">
    <source>
        <dbReference type="ARBA" id="ARBA00022471"/>
    </source>
</evidence>
<dbReference type="Proteomes" id="UP000235220">
    <property type="component" value="Chromosome 5"/>
</dbReference>
<keyword evidence="3 6" id="KW-0713">Self-incompatibility</keyword>
<dbReference type="RefSeq" id="XP_035545979.1">
    <property type="nucleotide sequence ID" value="XM_035690086.1"/>
</dbReference>
<comment type="subcellular location">
    <subcellularLocation>
        <location evidence="1 6">Secreted</location>
    </subcellularLocation>
</comment>
<dbReference type="OrthoDB" id="1900999at2759"/>
<evidence type="ECO:0000256" key="1">
    <source>
        <dbReference type="ARBA" id="ARBA00004613"/>
    </source>
</evidence>
<evidence type="ECO:0000313" key="7">
    <source>
        <dbReference type="Proteomes" id="UP000235220"/>
    </source>
</evidence>
<dbReference type="GeneID" id="118348457"/>
<dbReference type="GO" id="GO:0005576">
    <property type="term" value="C:extracellular region"/>
    <property type="evidence" value="ECO:0007669"/>
    <property type="project" value="UniProtKB-SubCell"/>
</dbReference>
<proteinExistence type="inferred from homology"/>
<keyword evidence="7" id="KW-1185">Reference proteome</keyword>
<dbReference type="AlphaFoldDB" id="A0A6P9EEV9"/>
<name>A0A6P9EEV9_JUGRE</name>
<dbReference type="PANTHER" id="PTHR31232">
    <property type="match status" value="1"/>
</dbReference>
<reference evidence="8" key="1">
    <citation type="submission" date="2025-08" db="UniProtKB">
        <authorList>
            <consortium name="RefSeq"/>
        </authorList>
    </citation>
    <scope>IDENTIFICATION</scope>
    <source>
        <tissue evidence="8">Leaves</tissue>
    </source>
</reference>
<gene>
    <name evidence="8" type="primary">LOC118348457</name>
</gene>
<organism evidence="7 8">
    <name type="scientific">Juglans regia</name>
    <name type="common">English walnut</name>
    <dbReference type="NCBI Taxonomy" id="51240"/>
    <lineage>
        <taxon>Eukaryota</taxon>
        <taxon>Viridiplantae</taxon>
        <taxon>Streptophyta</taxon>
        <taxon>Embryophyta</taxon>
        <taxon>Tracheophyta</taxon>
        <taxon>Spermatophyta</taxon>
        <taxon>Magnoliopsida</taxon>
        <taxon>eudicotyledons</taxon>
        <taxon>Gunneridae</taxon>
        <taxon>Pentapetalae</taxon>
        <taxon>rosids</taxon>
        <taxon>fabids</taxon>
        <taxon>Fagales</taxon>
        <taxon>Juglandaceae</taxon>
        <taxon>Juglans</taxon>
    </lineage>
</organism>
<accession>A0A6P9EEV9</accession>
<evidence type="ECO:0000313" key="8">
    <source>
        <dbReference type="RefSeq" id="XP_035545979.1"/>
    </source>
</evidence>
<evidence type="ECO:0000256" key="4">
    <source>
        <dbReference type="ARBA" id="ARBA00022525"/>
    </source>
</evidence>
<evidence type="ECO:0000256" key="5">
    <source>
        <dbReference type="ARBA" id="ARBA00022729"/>
    </source>
</evidence>